<feature type="compositionally biased region" description="Polar residues" evidence="1">
    <location>
        <begin position="403"/>
        <end position="422"/>
    </location>
</feature>
<feature type="region of interest" description="Disordered" evidence="1">
    <location>
        <begin position="739"/>
        <end position="816"/>
    </location>
</feature>
<feature type="region of interest" description="Disordered" evidence="1">
    <location>
        <begin position="138"/>
        <end position="174"/>
    </location>
</feature>
<feature type="region of interest" description="Disordered" evidence="1">
    <location>
        <begin position="893"/>
        <end position="914"/>
    </location>
</feature>
<feature type="compositionally biased region" description="Basic and acidic residues" evidence="1">
    <location>
        <begin position="952"/>
        <end position="964"/>
    </location>
</feature>
<organism evidence="4 5">
    <name type="scientific">Littorina saxatilis</name>
    <dbReference type="NCBI Taxonomy" id="31220"/>
    <lineage>
        <taxon>Eukaryota</taxon>
        <taxon>Metazoa</taxon>
        <taxon>Spiralia</taxon>
        <taxon>Lophotrochozoa</taxon>
        <taxon>Mollusca</taxon>
        <taxon>Gastropoda</taxon>
        <taxon>Caenogastropoda</taxon>
        <taxon>Littorinimorpha</taxon>
        <taxon>Littorinoidea</taxon>
        <taxon>Littorinidae</taxon>
        <taxon>Littorina</taxon>
    </lineage>
</organism>
<feature type="compositionally biased region" description="Basic and acidic residues" evidence="1">
    <location>
        <begin position="755"/>
        <end position="772"/>
    </location>
</feature>
<evidence type="ECO:0000256" key="2">
    <source>
        <dbReference type="SAM" id="Phobius"/>
    </source>
</evidence>
<feature type="compositionally biased region" description="Basic and acidic residues" evidence="1">
    <location>
        <begin position="897"/>
        <end position="914"/>
    </location>
</feature>
<name>A0AAN9BYK0_9CAEN</name>
<feature type="compositionally biased region" description="Low complexity" evidence="1">
    <location>
        <begin position="329"/>
        <end position="339"/>
    </location>
</feature>
<feature type="transmembrane region" description="Helical" evidence="2">
    <location>
        <begin position="105"/>
        <end position="130"/>
    </location>
</feature>
<keyword evidence="2" id="KW-0472">Membrane</keyword>
<dbReference type="AlphaFoldDB" id="A0AAN9BYK0"/>
<feature type="compositionally biased region" description="Polar residues" evidence="1">
    <location>
        <begin position="474"/>
        <end position="485"/>
    </location>
</feature>
<dbReference type="EMBL" id="JBAMIC010000002">
    <property type="protein sequence ID" value="KAK7113670.1"/>
    <property type="molecule type" value="Genomic_DNA"/>
</dbReference>
<feature type="region of interest" description="Disordered" evidence="1">
    <location>
        <begin position="948"/>
        <end position="970"/>
    </location>
</feature>
<feature type="compositionally biased region" description="Polar residues" evidence="1">
    <location>
        <begin position="301"/>
        <end position="312"/>
    </location>
</feature>
<keyword evidence="2" id="KW-1133">Transmembrane helix</keyword>
<feature type="region of interest" description="Disordered" evidence="1">
    <location>
        <begin position="329"/>
        <end position="439"/>
    </location>
</feature>
<feature type="compositionally biased region" description="Polar residues" evidence="1">
    <location>
        <begin position="796"/>
        <end position="805"/>
    </location>
</feature>
<feature type="compositionally biased region" description="Basic and acidic residues" evidence="1">
    <location>
        <begin position="385"/>
        <end position="398"/>
    </location>
</feature>
<feature type="region of interest" description="Disordered" evidence="1">
    <location>
        <begin position="252"/>
        <end position="312"/>
    </location>
</feature>
<feature type="region of interest" description="Disordered" evidence="1">
    <location>
        <begin position="199"/>
        <end position="236"/>
    </location>
</feature>
<reference evidence="4 5" key="1">
    <citation type="submission" date="2024-02" db="EMBL/GenBank/DDBJ databases">
        <title>Chromosome-scale genome assembly of the rough periwinkle Littorina saxatilis.</title>
        <authorList>
            <person name="De Jode A."/>
            <person name="Faria R."/>
            <person name="Formenti G."/>
            <person name="Sims Y."/>
            <person name="Smith T.P."/>
            <person name="Tracey A."/>
            <person name="Wood J.M.D."/>
            <person name="Zagrodzka Z.B."/>
            <person name="Johannesson K."/>
            <person name="Butlin R.K."/>
            <person name="Leder E.H."/>
        </authorList>
    </citation>
    <scope>NUCLEOTIDE SEQUENCE [LARGE SCALE GENOMIC DNA]</scope>
    <source>
        <strain evidence="4">Snail1</strain>
        <tissue evidence="4">Muscle</tissue>
    </source>
</reference>
<comment type="caution">
    <text evidence="4">The sequence shown here is derived from an EMBL/GenBank/DDBJ whole genome shotgun (WGS) entry which is preliminary data.</text>
</comment>
<evidence type="ECO:0000256" key="1">
    <source>
        <dbReference type="SAM" id="MobiDB-lite"/>
    </source>
</evidence>
<evidence type="ECO:0000256" key="3">
    <source>
        <dbReference type="SAM" id="SignalP"/>
    </source>
</evidence>
<protein>
    <recommendedName>
        <fullName evidence="6">EGF-like domain-containing protein</fullName>
    </recommendedName>
</protein>
<feature type="region of interest" description="Disordered" evidence="1">
    <location>
        <begin position="468"/>
        <end position="544"/>
    </location>
</feature>
<feature type="compositionally biased region" description="Polar residues" evidence="1">
    <location>
        <begin position="515"/>
        <end position="537"/>
    </location>
</feature>
<feature type="signal peptide" evidence="3">
    <location>
        <begin position="1"/>
        <end position="18"/>
    </location>
</feature>
<accession>A0AAN9BYK0</accession>
<sequence length="1036" mass="113226">MEMLCLVTLVSGVHVMNAHDHAPNWDTVHIATPSRDQHNHEVPDIVHLSVRRHCITSRLDCGQHGICAIDHNGRLGCRCFGERRYVWGGERCEIKGEVLPIRSEYIIGLSMGVIVALIVALVVIVTDSYFKCRKKLADRRPGNDTDETSTETEHARSHRITTSPTQRDPVSDTRQSHVLPAYSDAVTVTSFSAVTQAASQTVVKRVRGKEDDVTDDVEHNGTPLPSLTSSSPSSAVTSDILYRDKHFRHNAFEDEEDQSVSTTRENRNRSAAKKHAVSSPNHEDGFSTQTPSAFTLPRLNLSPSGSDLDTRSVSSLACDSTLRQLSDTYYNTSSSSTDTVLSNTSHGRPRTENAKNTKTNRRATTTKPTENTRPHTLAAQSAGPKDNKNKKSRIDLHRPANVPDSTAGSDDQNDRPVSQASADSDRTESAPCPTGLGPSQERTYRVLLMGSLGPEPVFLYEPWRTATAVPPTDSPQTTTKAQPLQTPYGHCRESDRTDTGPTGPSDNLHARANPTEPSSLGAINNSSDQTVMSSSSRGGPRLDYNKKANVTKAEVNSEGLEVNSDGPDNLGRWEGQGLLPSNSRSEGGALPLGFTQTRHKNAVPQSSCHQQRPLFDGETNGDFGHVNRSRLSRASLTRRLTKSDVPTVWRESSGEEALVNSFTGPTGNSQTVLADFRWEESLSERLSDSSSGTLVAGSFSYHYSQSSPSGSDSESELSVFFDEQTDKFVKSPWDSRLSSYRRRHQLRSSTSASDGETKESEGTANQRERHVDPPILVSRLLTGHSQSQGGMRKVKSSPTLNSMGQGITDKNDSADKGIGSERHRLFLTTLVDDIGQPVKNSTCISSKDHSCQSPSADLGQVRAATKGGSDIEEIRENDSDDMQTGQVTKAIAQSSSEVRDETEVCPKTEGPRDLTNHSINFQGKQLQRCGEGTSESETLTSDEIVCKKKHQRRDDAPVDKKVGNSEEVDSEITADEFQSRSCRVGVLLSDSSLQIQSRAPENQLEVIERTCEMDGQEEVEQSLGSDPEQTIISVKF</sequence>
<keyword evidence="2" id="KW-0812">Transmembrane</keyword>
<evidence type="ECO:0000313" key="4">
    <source>
        <dbReference type="EMBL" id="KAK7113670.1"/>
    </source>
</evidence>
<keyword evidence="3" id="KW-0732">Signal</keyword>
<gene>
    <name evidence="4" type="ORF">V1264_012918</name>
</gene>
<proteinExistence type="predicted"/>
<evidence type="ECO:0008006" key="6">
    <source>
        <dbReference type="Google" id="ProtNLM"/>
    </source>
</evidence>
<feature type="compositionally biased region" description="Low complexity" evidence="1">
    <location>
        <begin position="356"/>
        <end position="367"/>
    </location>
</feature>
<evidence type="ECO:0000313" key="5">
    <source>
        <dbReference type="Proteomes" id="UP001374579"/>
    </source>
</evidence>
<dbReference type="Proteomes" id="UP001374579">
    <property type="component" value="Unassembled WGS sequence"/>
</dbReference>
<feature type="compositionally biased region" description="Basic and acidic residues" evidence="1">
    <location>
        <begin position="208"/>
        <end position="219"/>
    </location>
</feature>
<feature type="chain" id="PRO_5042976979" description="EGF-like domain-containing protein" evidence="3">
    <location>
        <begin position="19"/>
        <end position="1036"/>
    </location>
</feature>
<keyword evidence="5" id="KW-1185">Reference proteome</keyword>
<feature type="compositionally biased region" description="Low complexity" evidence="1">
    <location>
        <begin position="222"/>
        <end position="234"/>
    </location>
</feature>